<dbReference type="SMART" id="SM00421">
    <property type="entry name" value="HTH_LUXR"/>
    <property type="match status" value="1"/>
</dbReference>
<proteinExistence type="predicted"/>
<evidence type="ECO:0000313" key="2">
    <source>
        <dbReference type="EMBL" id="QLH62469.1"/>
    </source>
</evidence>
<name>A0A068ZBZ1_9GAMM</name>
<reference evidence="2 3" key="1">
    <citation type="journal article" date="2014" name="Genome Announc.">
        <title>Whole-Genome Sequence of Serratia symbiotica Strain CWBI-2.3T, a Free-Living Symbiont of the Black Bean Aphid Aphis fabae.</title>
        <authorList>
            <person name="Foray V."/>
            <person name="Grigorescu A.S."/>
            <person name="Sabri A."/>
            <person name="Haubruge E."/>
            <person name="Lognay G."/>
            <person name="Francis F."/>
            <person name="Fauconnier M.L."/>
            <person name="Hance T."/>
            <person name="Thonart P."/>
        </authorList>
    </citation>
    <scope>NUCLEOTIDE SEQUENCE [LARGE SCALE GENOMIC DNA]</scope>
    <source>
        <strain evidence="2">CWBI-2.3</strain>
    </source>
</reference>
<accession>A0A068ZBZ1</accession>
<sequence>MINVSILESDRYFEYGLRKLVTSYFFYKNLKVNFTGYDHTFAGESRLVFRSLDTFTQSFSCYCLFNQGLQRVIPICMPKDLTRHEVCSCIRDTTFFFRNDSIETLLKKLDKVWLPQQSNNHSLAYSNDVPYEDCRFQRLSYSEKNIIRYIGLGFSVSTISRMLKKNVKTVSSQKRSAMRKLNMNRDIELYQFLSHSILM</sequence>
<evidence type="ECO:0000256" key="1">
    <source>
        <dbReference type="ARBA" id="ARBA00023125"/>
    </source>
</evidence>
<protein>
    <submittedName>
        <fullName evidence="2">Uncharacterized protein</fullName>
    </submittedName>
</protein>
<dbReference type="Gene3D" id="1.10.10.10">
    <property type="entry name" value="Winged helix-like DNA-binding domain superfamily/Winged helix DNA-binding domain"/>
    <property type="match status" value="1"/>
</dbReference>
<dbReference type="InterPro" id="IPR000792">
    <property type="entry name" value="Tscrpt_reg_LuxR_C"/>
</dbReference>
<evidence type="ECO:0000313" key="3">
    <source>
        <dbReference type="Proteomes" id="UP000042738"/>
    </source>
</evidence>
<dbReference type="RefSeq" id="WP_052447830.1">
    <property type="nucleotide sequence ID" value="NZ_CAXKXZ010000001.1"/>
</dbReference>
<dbReference type="Pfam" id="PF00196">
    <property type="entry name" value="GerE"/>
    <property type="match status" value="1"/>
</dbReference>
<dbReference type="GO" id="GO:0003677">
    <property type="term" value="F:DNA binding"/>
    <property type="evidence" value="ECO:0007669"/>
    <property type="project" value="UniProtKB-KW"/>
</dbReference>
<dbReference type="GeneID" id="93735931"/>
<dbReference type="EMBL" id="CP050855">
    <property type="protein sequence ID" value="QLH62469.1"/>
    <property type="molecule type" value="Genomic_DNA"/>
</dbReference>
<dbReference type="STRING" id="138074.SYMBAF_50547"/>
<dbReference type="Proteomes" id="UP000042738">
    <property type="component" value="Chromosome"/>
</dbReference>
<gene>
    <name evidence="2" type="ORF">SYMBAF_05285</name>
</gene>
<dbReference type="GO" id="GO:0006355">
    <property type="term" value="P:regulation of DNA-templated transcription"/>
    <property type="evidence" value="ECO:0007669"/>
    <property type="project" value="InterPro"/>
</dbReference>
<keyword evidence="1" id="KW-0238">DNA-binding</keyword>
<dbReference type="InterPro" id="IPR016032">
    <property type="entry name" value="Sig_transdc_resp-reg_C-effctor"/>
</dbReference>
<dbReference type="SUPFAM" id="SSF46894">
    <property type="entry name" value="C-terminal effector domain of the bipartite response regulators"/>
    <property type="match status" value="1"/>
</dbReference>
<dbReference type="InterPro" id="IPR036388">
    <property type="entry name" value="WH-like_DNA-bd_sf"/>
</dbReference>
<dbReference type="AlphaFoldDB" id="A0A068ZBZ1"/>
<organism evidence="2 3">
    <name type="scientific">Serratia symbiotica</name>
    <dbReference type="NCBI Taxonomy" id="138074"/>
    <lineage>
        <taxon>Bacteria</taxon>
        <taxon>Pseudomonadati</taxon>
        <taxon>Pseudomonadota</taxon>
        <taxon>Gammaproteobacteria</taxon>
        <taxon>Enterobacterales</taxon>
        <taxon>Yersiniaceae</taxon>
        <taxon>Serratia</taxon>
    </lineage>
</organism>